<dbReference type="GeneID" id="28827379"/>
<evidence type="ECO:0000313" key="6">
    <source>
        <dbReference type="Proteomes" id="UP000070700"/>
    </source>
</evidence>
<dbReference type="SUPFAM" id="SSF50630">
    <property type="entry name" value="Acid proteases"/>
    <property type="match status" value="1"/>
</dbReference>
<dbReference type="EMBL" id="KQ947417">
    <property type="protein sequence ID" value="KUJ15996.1"/>
    <property type="molecule type" value="Genomic_DNA"/>
</dbReference>
<keyword evidence="2" id="KW-0472">Membrane</keyword>
<evidence type="ECO:0000259" key="4">
    <source>
        <dbReference type="PROSITE" id="PS51767"/>
    </source>
</evidence>
<dbReference type="OrthoDB" id="4074350at2759"/>
<dbReference type="STRING" id="149040.A0A194X747"/>
<protein>
    <submittedName>
        <fullName evidence="5">Acid protease</fullName>
    </submittedName>
</protein>
<dbReference type="PROSITE" id="PS51767">
    <property type="entry name" value="PEPTIDASE_A1"/>
    <property type="match status" value="1"/>
</dbReference>
<dbReference type="Proteomes" id="UP000070700">
    <property type="component" value="Unassembled WGS sequence"/>
</dbReference>
<name>A0A194X747_MOLSC</name>
<dbReference type="RefSeq" id="XP_018070351.1">
    <property type="nucleotide sequence ID" value="XM_018217653.1"/>
</dbReference>
<keyword evidence="6" id="KW-1185">Reference proteome</keyword>
<dbReference type="AlphaFoldDB" id="A0A194X747"/>
<organism evidence="5 6">
    <name type="scientific">Mollisia scopiformis</name>
    <name type="common">Conifer needle endophyte fungus</name>
    <name type="synonym">Phialocephala scopiformis</name>
    <dbReference type="NCBI Taxonomy" id="149040"/>
    <lineage>
        <taxon>Eukaryota</taxon>
        <taxon>Fungi</taxon>
        <taxon>Dikarya</taxon>
        <taxon>Ascomycota</taxon>
        <taxon>Pezizomycotina</taxon>
        <taxon>Leotiomycetes</taxon>
        <taxon>Helotiales</taxon>
        <taxon>Mollisiaceae</taxon>
        <taxon>Mollisia</taxon>
    </lineage>
</organism>
<feature type="chain" id="PRO_5008267967" evidence="3">
    <location>
        <begin position="21"/>
        <end position="514"/>
    </location>
</feature>
<gene>
    <name evidence="5" type="ORF">LY89DRAFT_708035</name>
</gene>
<dbReference type="InParanoid" id="A0A194X747"/>
<dbReference type="InterPro" id="IPR033121">
    <property type="entry name" value="PEPTIDASE_A1"/>
</dbReference>
<evidence type="ECO:0000256" key="1">
    <source>
        <dbReference type="SAM" id="MobiDB-lite"/>
    </source>
</evidence>
<dbReference type="KEGG" id="psco:LY89DRAFT_708035"/>
<feature type="region of interest" description="Disordered" evidence="1">
    <location>
        <begin position="473"/>
        <end position="514"/>
    </location>
</feature>
<keyword evidence="5" id="KW-0378">Hydrolase</keyword>
<evidence type="ECO:0000256" key="2">
    <source>
        <dbReference type="SAM" id="Phobius"/>
    </source>
</evidence>
<keyword evidence="2" id="KW-1133">Transmembrane helix</keyword>
<feature type="region of interest" description="Disordered" evidence="1">
    <location>
        <begin position="420"/>
        <end position="442"/>
    </location>
</feature>
<dbReference type="GO" id="GO:0006508">
    <property type="term" value="P:proteolysis"/>
    <property type="evidence" value="ECO:0007669"/>
    <property type="project" value="UniProtKB-KW"/>
</dbReference>
<dbReference type="InterPro" id="IPR021109">
    <property type="entry name" value="Peptidase_aspartic_dom_sf"/>
</dbReference>
<sequence>MIWSCVIVQLTLACMSQGLGRRATVLPAPVVVSPSQFFEGSDGPWSSFELRIGSPSQNVRFFPGSSSTSTVVVVPEGCQNEGSDCASTRGGIFTPNSSTSWSSIGSYGLEFEQSLGYSDSAEFGFDSVGLGYQGSGGPTVNHSVVAGVAGSYTAGALYRLKQVLGSLTLGGYDSSRFAALNSNLSFGFGSDQTRDLTVGLQSITTNATGNDIELLASGINIFIDTSVAQLYLPSAACQAFELAFGLTYNTTVGLYLINETLHNLLVSQNPIVSFTIGNTASGGPTTSITLPYASFDLQATYPLVDGNSSRYFPLQRAANETQYTLGRIFMQEAYLTVDYERGNFSVSPCVWDANFGEHIITIFSSNTTLSNGTSLGGTISVTGFGGGAIAGAVIGSLICVALIAGGFWYFIIRPRASHNISQEEDLDSRKEGAAEVGGTEKPIVGEVEGQNEFTHHEAEGDSAFNMEKSTFGKAELHSPGEISELRSPMSETSELMGTPIHEMPGSDVPEMMAA</sequence>
<dbReference type="Gene3D" id="2.40.70.10">
    <property type="entry name" value="Acid Proteases"/>
    <property type="match status" value="1"/>
</dbReference>
<keyword evidence="2" id="KW-0812">Transmembrane</keyword>
<keyword evidence="5" id="KW-0645">Protease</keyword>
<dbReference type="Pfam" id="PF00026">
    <property type="entry name" value="Asp"/>
    <property type="match status" value="1"/>
</dbReference>
<dbReference type="GO" id="GO:0008233">
    <property type="term" value="F:peptidase activity"/>
    <property type="evidence" value="ECO:0007669"/>
    <property type="project" value="UniProtKB-KW"/>
</dbReference>
<evidence type="ECO:0000313" key="5">
    <source>
        <dbReference type="EMBL" id="KUJ15996.1"/>
    </source>
</evidence>
<proteinExistence type="predicted"/>
<accession>A0A194X747</accession>
<reference evidence="5 6" key="1">
    <citation type="submission" date="2015-10" db="EMBL/GenBank/DDBJ databases">
        <title>Full genome of DAOMC 229536 Phialocephala scopiformis, a fungal endophyte of spruce producing the potent anti-insectan compound rugulosin.</title>
        <authorList>
            <consortium name="DOE Joint Genome Institute"/>
            <person name="Walker A.K."/>
            <person name="Frasz S.L."/>
            <person name="Seifert K.A."/>
            <person name="Miller J.D."/>
            <person name="Mondo S.J."/>
            <person name="Labutti K."/>
            <person name="Lipzen A."/>
            <person name="Dockter R."/>
            <person name="Kennedy M."/>
            <person name="Grigoriev I.V."/>
            <person name="Spatafora J.W."/>
        </authorList>
    </citation>
    <scope>NUCLEOTIDE SEQUENCE [LARGE SCALE GENOMIC DNA]</scope>
    <source>
        <strain evidence="5 6">CBS 120377</strain>
    </source>
</reference>
<keyword evidence="3" id="KW-0732">Signal</keyword>
<evidence type="ECO:0000256" key="3">
    <source>
        <dbReference type="SAM" id="SignalP"/>
    </source>
</evidence>
<feature type="domain" description="Peptidase A1" evidence="4">
    <location>
        <begin position="36"/>
        <end position="347"/>
    </location>
</feature>
<feature type="transmembrane region" description="Helical" evidence="2">
    <location>
        <begin position="388"/>
        <end position="411"/>
    </location>
</feature>
<feature type="signal peptide" evidence="3">
    <location>
        <begin position="1"/>
        <end position="20"/>
    </location>
</feature>